<dbReference type="RefSeq" id="WP_019164949.1">
    <property type="nucleotide sequence ID" value="NZ_JBBLVV010000002.1"/>
</dbReference>
<evidence type="ECO:0000313" key="8">
    <source>
        <dbReference type="EMBL" id="PCF55807.1"/>
    </source>
</evidence>
<evidence type="ECO:0000256" key="4">
    <source>
        <dbReference type="ARBA" id="ARBA00023295"/>
    </source>
</evidence>
<dbReference type="Gene3D" id="1.10.530.10">
    <property type="match status" value="1"/>
</dbReference>
<feature type="domain" description="Transglycosylase SLT" evidence="7">
    <location>
        <begin position="165"/>
        <end position="209"/>
    </location>
</feature>
<evidence type="ECO:0000256" key="6">
    <source>
        <dbReference type="SAM" id="MobiDB-lite"/>
    </source>
</evidence>
<gene>
    <name evidence="8" type="ORF">B5C08_04920</name>
</gene>
<evidence type="ECO:0000313" key="9">
    <source>
        <dbReference type="Proteomes" id="UP000218335"/>
    </source>
</evidence>
<dbReference type="EMBL" id="MWUU01000005">
    <property type="protein sequence ID" value="PCF55807.1"/>
    <property type="molecule type" value="Genomic_DNA"/>
</dbReference>
<sequence length="236" mass="24623">MKKSLLLTTTLAATIGTAGLAASGHDANAAEQGIDQAKLAEMAQHNDPSLNQHPIEEGSYEYNFTLDGVSYNFWSDGVYFGWSYNGFGQTASHDHSTVAQPTQMADVSGQASQQTYSNGPSTTQQTTGQAPKQQAAPSYSTQSTSTGSVKLANGNTAGSYGTRAAQEMAQRTGVPASTWEAIIARESNGQLNAQNPSGASGLFQTMPGWGSTSTYEGQIAAATKAYNAQGLSAWGM</sequence>
<dbReference type="Pfam" id="PF01464">
    <property type="entry name" value="SLT"/>
    <property type="match status" value="1"/>
</dbReference>
<comment type="function">
    <text evidence="1">Is able to cleave peptidoglycan.</text>
</comment>
<dbReference type="AlphaFoldDB" id="A0A2A4GYU5"/>
<proteinExistence type="inferred from homology"/>
<evidence type="ECO:0000259" key="7">
    <source>
        <dbReference type="Pfam" id="PF01464"/>
    </source>
</evidence>
<dbReference type="GO" id="GO:0016798">
    <property type="term" value="F:hydrolase activity, acting on glycosyl bonds"/>
    <property type="evidence" value="ECO:0007669"/>
    <property type="project" value="UniProtKB-KW"/>
</dbReference>
<name>A0A2A4GYU5_9STAP</name>
<comment type="caution">
    <text evidence="8">The sequence shown here is derived from an EMBL/GenBank/DDBJ whole genome shotgun (WGS) entry which is preliminary data.</text>
</comment>
<protein>
    <recommendedName>
        <fullName evidence="3">Probable transglycosylase IsaA</fullName>
    </recommendedName>
    <alternativeName>
        <fullName evidence="5">Immunodominant staphylococcal antigen A</fullName>
    </alternativeName>
</protein>
<evidence type="ECO:0000256" key="5">
    <source>
        <dbReference type="ARBA" id="ARBA00032268"/>
    </source>
</evidence>
<dbReference type="SUPFAM" id="SSF53955">
    <property type="entry name" value="Lysozyme-like"/>
    <property type="match status" value="1"/>
</dbReference>
<dbReference type="Proteomes" id="UP000218335">
    <property type="component" value="Unassembled WGS sequence"/>
</dbReference>
<keyword evidence="4" id="KW-0326">Glycosidase</keyword>
<evidence type="ECO:0000256" key="1">
    <source>
        <dbReference type="ARBA" id="ARBA00003270"/>
    </source>
</evidence>
<dbReference type="InterPro" id="IPR023346">
    <property type="entry name" value="Lysozyme-like_dom_sf"/>
</dbReference>
<keyword evidence="4" id="KW-0378">Hydrolase</keyword>
<feature type="region of interest" description="Disordered" evidence="6">
    <location>
        <begin position="92"/>
        <end position="154"/>
    </location>
</feature>
<reference evidence="8 9" key="1">
    <citation type="journal article" date="2017" name="PLoS ONE">
        <title>Development of a real-time PCR for detection of Staphylococcus pseudintermedius using a novel automated comparison of whole-genome sequences.</title>
        <authorList>
            <person name="Verstappen K.M."/>
            <person name="Huijbregts L."/>
            <person name="Spaninks M."/>
            <person name="Wagenaar J.A."/>
            <person name="Fluit A.C."/>
            <person name="Duim B."/>
        </authorList>
    </citation>
    <scope>NUCLEOTIDE SEQUENCE [LARGE SCALE GENOMIC DNA]</scope>
    <source>
        <strain evidence="8 9">215070706401-1</strain>
    </source>
</reference>
<evidence type="ECO:0000256" key="3">
    <source>
        <dbReference type="ARBA" id="ARBA00014134"/>
    </source>
</evidence>
<organism evidence="8 9">
    <name type="scientific">Staphylococcus delphini</name>
    <dbReference type="NCBI Taxonomy" id="53344"/>
    <lineage>
        <taxon>Bacteria</taxon>
        <taxon>Bacillati</taxon>
        <taxon>Bacillota</taxon>
        <taxon>Bacilli</taxon>
        <taxon>Bacillales</taxon>
        <taxon>Staphylococcaceae</taxon>
        <taxon>Staphylococcus</taxon>
        <taxon>Staphylococcus intermedius group</taxon>
    </lineage>
</organism>
<dbReference type="InterPro" id="IPR008258">
    <property type="entry name" value="Transglycosylase_SLT_dom_1"/>
</dbReference>
<comment type="similarity">
    <text evidence="2">Belongs to the transglycosylase family. IsaA subfamily.</text>
</comment>
<accession>A0A2A4GYU5</accession>
<evidence type="ECO:0000256" key="2">
    <source>
        <dbReference type="ARBA" id="ARBA00006406"/>
    </source>
</evidence>